<proteinExistence type="predicted"/>
<dbReference type="InterPro" id="IPR058530">
    <property type="entry name" value="Baseplate_J-like_C"/>
</dbReference>
<protein>
    <submittedName>
        <fullName evidence="3">Baseplate J-like protein</fullName>
    </submittedName>
</protein>
<dbReference type="EMBL" id="MF663786">
    <property type="protein sequence ID" value="ATI15621.1"/>
    <property type="molecule type" value="Genomic_DNA"/>
</dbReference>
<dbReference type="Proteomes" id="UP000228765">
    <property type="component" value="Segment"/>
</dbReference>
<feature type="domain" description="Baseplate J-like C-terminal" evidence="2">
    <location>
        <begin position="292"/>
        <end position="371"/>
    </location>
</feature>
<dbReference type="KEGG" id="vg:54982877"/>
<evidence type="ECO:0000313" key="3">
    <source>
        <dbReference type="EMBL" id="ATI15621.1"/>
    </source>
</evidence>
<dbReference type="GeneID" id="54982877"/>
<sequence>MAFQIKDFTSIVASMINWMKSTQSKVTDFNVGSVVRTVVEAPASEIDELYQQMHNGLKEAIPAATYFSFDFDALPALPATGMVRVTIASNASDVLISSGTTVSYLNGDIDYTVNQDVIIPAGDTFADVLVTAATAGAAGNVAAGTQFTLSPAPTGFVSATNLSPWSNGTDAETEDDRKLRFRAFVQSLNRGTVAALEYGLKTTSLTDASGNVTERVVSASIVEPWKDIDSSMPISLVECYIHNGVGSTSSVLVNRAREVIYGYYDSSGKAVPGWKAAGVKVEVYAAVEQTVDVIGDLTALPGYDKPTLVTQATEAVYAYIQGLEIGAPAILSEIIAIIMDIEGVYNFVPSAPTADTTVDKKTKLMPGAITIT</sequence>
<evidence type="ECO:0000313" key="4">
    <source>
        <dbReference type="Proteomes" id="UP000228765"/>
    </source>
</evidence>
<keyword evidence="4" id="KW-1185">Reference proteome</keyword>
<name>A0A291L9V0_9CAUD</name>
<accession>A0A291L9V0</accession>
<dbReference type="InterPro" id="IPR006949">
    <property type="entry name" value="Barrel_Baseplate_J-like"/>
</dbReference>
<reference evidence="3 4" key="1">
    <citation type="submission" date="2017-08" db="EMBL/GenBank/DDBJ databases">
        <title>Complete genome sequence of a novel bacteriophage infecting Bordetella bronchiseptica.</title>
        <authorList>
            <person name="Chen Y."/>
            <person name="Song J."/>
            <person name="Wu B."/>
        </authorList>
    </citation>
    <scope>NUCLEOTIDE SEQUENCE [LARGE SCALE GENOMIC DNA]</scope>
</reference>
<organism evidence="3 4">
    <name type="scientific">Bordetella phage vB_BbrM_PHB04</name>
    <dbReference type="NCBI Taxonomy" id="2029657"/>
    <lineage>
        <taxon>Viruses</taxon>
        <taxon>Duplodnaviria</taxon>
        <taxon>Heunggongvirae</taxon>
        <taxon>Uroviricota</taxon>
        <taxon>Caudoviricetes</taxon>
        <taxon>Phabquatrovirus</taxon>
        <taxon>Phabquatrovirus PHB04</taxon>
    </lineage>
</organism>
<evidence type="ECO:0000259" key="1">
    <source>
        <dbReference type="Pfam" id="PF04865"/>
    </source>
</evidence>
<dbReference type="Pfam" id="PF04865">
    <property type="entry name" value="Baseplate_J"/>
    <property type="match status" value="1"/>
</dbReference>
<dbReference type="RefSeq" id="YP_009792669.1">
    <property type="nucleotide sequence ID" value="NC_047861.1"/>
</dbReference>
<feature type="domain" description="Baseplate protein J-like barrel" evidence="1">
    <location>
        <begin position="84"/>
        <end position="168"/>
    </location>
</feature>
<evidence type="ECO:0000259" key="2">
    <source>
        <dbReference type="Pfam" id="PF26079"/>
    </source>
</evidence>
<dbReference type="Pfam" id="PF26079">
    <property type="entry name" value="Baseplate_J_C"/>
    <property type="match status" value="1"/>
</dbReference>